<keyword evidence="3" id="KW-1185">Reference proteome</keyword>
<dbReference type="GeneID" id="81399919"/>
<feature type="region of interest" description="Disordered" evidence="1">
    <location>
        <begin position="1"/>
        <end position="20"/>
    </location>
</feature>
<evidence type="ECO:0000256" key="1">
    <source>
        <dbReference type="SAM" id="MobiDB-lite"/>
    </source>
</evidence>
<dbReference type="RefSeq" id="XP_056525915.1">
    <property type="nucleotide sequence ID" value="XM_056660749.1"/>
</dbReference>
<evidence type="ECO:0000313" key="2">
    <source>
        <dbReference type="EMBL" id="KAJ5145441.1"/>
    </source>
</evidence>
<sequence>MATNFTRETPDLGKPQLASPRMAGADCGGGDYGGIVDCESPPRLHELHAKSETVFGLRIKTPDSSRWAHYYHSRILQKLPFLVEMFYWIMNYLFYSVTKGVAQWLSPAQIGVVQVARDHAIDILNFEHNTASWVFPIQESDFQSFSFKIIPPF</sequence>
<dbReference type="Proteomes" id="UP001149079">
    <property type="component" value="Unassembled WGS sequence"/>
</dbReference>
<protein>
    <submittedName>
        <fullName evidence="2">Uncharacterized protein</fullName>
    </submittedName>
</protein>
<accession>A0A9W9HEM1</accession>
<evidence type="ECO:0000313" key="3">
    <source>
        <dbReference type="Proteomes" id="UP001149079"/>
    </source>
</evidence>
<organism evidence="2 3">
    <name type="scientific">Penicillium bovifimosum</name>
    <dbReference type="NCBI Taxonomy" id="126998"/>
    <lineage>
        <taxon>Eukaryota</taxon>
        <taxon>Fungi</taxon>
        <taxon>Dikarya</taxon>
        <taxon>Ascomycota</taxon>
        <taxon>Pezizomycotina</taxon>
        <taxon>Eurotiomycetes</taxon>
        <taxon>Eurotiomycetidae</taxon>
        <taxon>Eurotiales</taxon>
        <taxon>Aspergillaceae</taxon>
        <taxon>Penicillium</taxon>
    </lineage>
</organism>
<dbReference type="OrthoDB" id="2566866at2759"/>
<dbReference type="EMBL" id="JAPQKL010000001">
    <property type="protein sequence ID" value="KAJ5145441.1"/>
    <property type="molecule type" value="Genomic_DNA"/>
</dbReference>
<name>A0A9W9HEM1_9EURO</name>
<comment type="caution">
    <text evidence="2">The sequence shown here is derived from an EMBL/GenBank/DDBJ whole genome shotgun (WGS) entry which is preliminary data.</text>
</comment>
<proteinExistence type="predicted"/>
<reference evidence="2" key="2">
    <citation type="journal article" date="2023" name="IMA Fungus">
        <title>Comparative genomic study of the Penicillium genus elucidates a diverse pangenome and 15 lateral gene transfer events.</title>
        <authorList>
            <person name="Petersen C."/>
            <person name="Sorensen T."/>
            <person name="Nielsen M.R."/>
            <person name="Sondergaard T.E."/>
            <person name="Sorensen J.L."/>
            <person name="Fitzpatrick D.A."/>
            <person name="Frisvad J.C."/>
            <person name="Nielsen K.L."/>
        </authorList>
    </citation>
    <scope>NUCLEOTIDE SEQUENCE</scope>
    <source>
        <strain evidence="2">IBT 22155</strain>
    </source>
</reference>
<reference evidence="2" key="1">
    <citation type="submission" date="2022-11" db="EMBL/GenBank/DDBJ databases">
        <authorList>
            <person name="Petersen C."/>
        </authorList>
    </citation>
    <scope>NUCLEOTIDE SEQUENCE</scope>
    <source>
        <strain evidence="2">IBT 22155</strain>
    </source>
</reference>
<dbReference type="AlphaFoldDB" id="A0A9W9HEM1"/>
<gene>
    <name evidence="2" type="ORF">N7515_000005</name>
</gene>